<sequence length="765" mass="86528">MGFVVQVVLERYDCSRLVVCEARRRKDDTGGWKYRRRRSTSSRIHKERRGYEDDPAARATDRIIREAVDGNNEKCRELILGLPQKLMRRTELVNQVIFGLGKHVSADEAKWALLAACEKGFQPNTRTFSALLGAFTRETRMNEVVTLFDSMTEFKVSPDISCFNALINCFAHGNDTRGAEEIFKELKGNKEIRPNAITYNIMLEMYSKRSCFEKVDALYLEMEAEGVHPDGITYNTYINALGRAGRIADAERVFKNCPSPDVFTFTTLMKTFSEFNRFEAAKSLFEDMKRAGIDPSLVTYSVMIDCLGKAGELVGAQMIMDEMTIRGLSPNIVCYTSLIRGYAQKGDLTGVLFLLKSMEESRLRPTERTFCEVIDAFTSSGKFDGAELMVEKMRDADMRLGIVAYNTLLKLYNSQKNVVKVRQIFEELVLNGNQPDEVSFNTYINALGEANDMTGAECAFLEMRARNVKVDVVTWNTILKIFAANGELESSLAVVQEMISHGVEPNIISYNTLLSTCAVHGTDPKPVLKQMRNRGLAPTEVTYATLMKICATRGDLQGCLNHYEKLLRDGIKPSEGTHSALASAFANHGSTDHLMSFMRENEKRLDIQTILDKATIYSARIGHFDQTEVCLSAFPEVTGKSPARSTFKSVLECFLKEGRVERAETVFYSLRPEEIDESIFNVMINAYGMQQNLERISALASSYSDYLKDVDHVVDMLCRANKTDAVERILCLYRKHHGAPNKAMSQSRKKMYQRLSKREDWKSRD</sequence>
<feature type="region of interest" description="Disordered" evidence="3">
    <location>
        <begin position="741"/>
        <end position="765"/>
    </location>
</feature>
<evidence type="ECO:0008006" key="6">
    <source>
        <dbReference type="Google" id="ProtNLM"/>
    </source>
</evidence>
<feature type="repeat" description="PPR" evidence="2">
    <location>
        <begin position="436"/>
        <end position="470"/>
    </location>
</feature>
<evidence type="ECO:0000256" key="2">
    <source>
        <dbReference type="PROSITE-ProRule" id="PRU00708"/>
    </source>
</evidence>
<dbReference type="PANTHER" id="PTHR46128">
    <property type="entry name" value="MITOCHONDRIAL GROUP I INTRON SPLICING FACTOR CCM1"/>
    <property type="match status" value="1"/>
</dbReference>
<evidence type="ECO:0000256" key="1">
    <source>
        <dbReference type="ARBA" id="ARBA00007626"/>
    </source>
</evidence>
<dbReference type="Gene3D" id="1.25.40.10">
    <property type="entry name" value="Tetratricopeptide repeat domain"/>
    <property type="match status" value="5"/>
</dbReference>
<name>A0AAV8V4Y7_9RHOD</name>
<evidence type="ECO:0000313" key="5">
    <source>
        <dbReference type="Proteomes" id="UP001157974"/>
    </source>
</evidence>
<comment type="similarity">
    <text evidence="1">Belongs to the PPR family. P subfamily.</text>
</comment>
<feature type="region of interest" description="Disordered" evidence="3">
    <location>
        <begin position="36"/>
        <end position="55"/>
    </location>
</feature>
<feature type="repeat" description="PPR" evidence="2">
    <location>
        <begin position="230"/>
        <end position="260"/>
    </location>
</feature>
<feature type="repeat" description="PPR" evidence="2">
    <location>
        <begin position="261"/>
        <end position="295"/>
    </location>
</feature>
<accession>A0AAV8V4Y7</accession>
<feature type="repeat" description="PPR" evidence="2">
    <location>
        <begin position="471"/>
        <end position="505"/>
    </location>
</feature>
<feature type="repeat" description="PPR" evidence="2">
    <location>
        <begin position="296"/>
        <end position="330"/>
    </location>
</feature>
<feature type="compositionally biased region" description="Basic and acidic residues" evidence="3">
    <location>
        <begin position="756"/>
        <end position="765"/>
    </location>
</feature>
<reference evidence="4 5" key="1">
    <citation type="journal article" date="2023" name="Nat. Commun.">
        <title>Origin of minicircular mitochondrial genomes in red algae.</title>
        <authorList>
            <person name="Lee Y."/>
            <person name="Cho C.H."/>
            <person name="Lee Y.M."/>
            <person name="Park S.I."/>
            <person name="Yang J.H."/>
            <person name="West J.A."/>
            <person name="Bhattacharya D."/>
            <person name="Yoon H.S."/>
        </authorList>
    </citation>
    <scope>NUCLEOTIDE SEQUENCE [LARGE SCALE GENOMIC DNA]</scope>
    <source>
        <strain evidence="4 5">CCMP1338</strain>
        <tissue evidence="4">Whole cell</tissue>
    </source>
</reference>
<dbReference type="Pfam" id="PF13041">
    <property type="entry name" value="PPR_2"/>
    <property type="match status" value="4"/>
</dbReference>
<dbReference type="InterPro" id="IPR002885">
    <property type="entry name" value="PPR_rpt"/>
</dbReference>
<dbReference type="PANTHER" id="PTHR46128:SF329">
    <property type="entry name" value="MITOCHONDRIAL GROUP I INTRON SPLICING FACTOR DMR1"/>
    <property type="match status" value="1"/>
</dbReference>
<dbReference type="InterPro" id="IPR011990">
    <property type="entry name" value="TPR-like_helical_dom_sf"/>
</dbReference>
<proteinExistence type="inferred from homology"/>
<feature type="repeat" description="PPR" evidence="2">
    <location>
        <begin position="124"/>
        <end position="158"/>
    </location>
</feature>
<dbReference type="EMBL" id="JAMWBK010000001">
    <property type="protein sequence ID" value="KAJ8908426.1"/>
    <property type="molecule type" value="Genomic_DNA"/>
</dbReference>
<dbReference type="PROSITE" id="PS51375">
    <property type="entry name" value="PPR"/>
    <property type="match status" value="10"/>
</dbReference>
<dbReference type="AlphaFoldDB" id="A0AAV8V4Y7"/>
<feature type="repeat" description="PPR" evidence="2">
    <location>
        <begin position="401"/>
        <end position="435"/>
    </location>
</feature>
<evidence type="ECO:0000256" key="3">
    <source>
        <dbReference type="SAM" id="MobiDB-lite"/>
    </source>
</evidence>
<dbReference type="Proteomes" id="UP001157974">
    <property type="component" value="Unassembled WGS sequence"/>
</dbReference>
<organism evidence="4 5">
    <name type="scientific">Rhodosorus marinus</name>
    <dbReference type="NCBI Taxonomy" id="101924"/>
    <lineage>
        <taxon>Eukaryota</taxon>
        <taxon>Rhodophyta</taxon>
        <taxon>Stylonematophyceae</taxon>
        <taxon>Stylonematales</taxon>
        <taxon>Stylonemataceae</taxon>
        <taxon>Rhodosorus</taxon>
    </lineage>
</organism>
<dbReference type="Pfam" id="PF01535">
    <property type="entry name" value="PPR"/>
    <property type="match status" value="2"/>
</dbReference>
<dbReference type="Pfam" id="PF13812">
    <property type="entry name" value="PPR_3"/>
    <property type="match status" value="2"/>
</dbReference>
<gene>
    <name evidence="4" type="ORF">NDN08_005135</name>
</gene>
<keyword evidence="5" id="KW-1185">Reference proteome</keyword>
<protein>
    <recommendedName>
        <fullName evidence="6">Pentacotripeptide-repeat region of PRORP domain-containing protein</fullName>
    </recommendedName>
</protein>
<feature type="repeat" description="PPR" evidence="2">
    <location>
        <begin position="331"/>
        <end position="365"/>
    </location>
</feature>
<evidence type="ECO:0000313" key="4">
    <source>
        <dbReference type="EMBL" id="KAJ8908426.1"/>
    </source>
</evidence>
<feature type="repeat" description="PPR" evidence="2">
    <location>
        <begin position="195"/>
        <end position="229"/>
    </location>
</feature>
<comment type="caution">
    <text evidence="4">The sequence shown here is derived from an EMBL/GenBank/DDBJ whole genome shotgun (WGS) entry which is preliminary data.</text>
</comment>
<dbReference type="NCBIfam" id="TIGR00756">
    <property type="entry name" value="PPR"/>
    <property type="match status" value="10"/>
</dbReference>
<dbReference type="InterPro" id="IPR050872">
    <property type="entry name" value="PPR_P_subfamily"/>
</dbReference>
<feature type="compositionally biased region" description="Basic residues" evidence="3">
    <location>
        <begin position="36"/>
        <end position="48"/>
    </location>
</feature>
<feature type="repeat" description="PPR" evidence="2">
    <location>
        <begin position="539"/>
        <end position="573"/>
    </location>
</feature>